<evidence type="ECO:0000313" key="2">
    <source>
        <dbReference type="EMBL" id="MBB5040331.1"/>
    </source>
</evidence>
<reference evidence="2 3" key="1">
    <citation type="submission" date="2020-08" db="EMBL/GenBank/DDBJ databases">
        <title>Genomic Encyclopedia of Type Strains, Phase IV (KMG-IV): sequencing the most valuable type-strain genomes for metagenomic binning, comparative biology and taxonomic classification.</title>
        <authorList>
            <person name="Goeker M."/>
        </authorList>
    </citation>
    <scope>NUCLEOTIDE SEQUENCE [LARGE SCALE GENOMIC DNA]</scope>
    <source>
        <strain evidence="2 3">DSM 12251</strain>
    </source>
</reference>
<proteinExistence type="predicted"/>
<comment type="caution">
    <text evidence="2">The sequence shown here is derived from an EMBL/GenBank/DDBJ whole genome shotgun (WGS) entry which is preliminary data.</text>
</comment>
<feature type="compositionally biased region" description="Basic and acidic residues" evidence="1">
    <location>
        <begin position="118"/>
        <end position="127"/>
    </location>
</feature>
<evidence type="ECO:0000313" key="3">
    <source>
        <dbReference type="Proteomes" id="UP000534294"/>
    </source>
</evidence>
<keyword evidence="3" id="KW-1185">Reference proteome</keyword>
<dbReference type="Proteomes" id="UP000534294">
    <property type="component" value="Unassembled WGS sequence"/>
</dbReference>
<organism evidence="2 3">
    <name type="scientific">Prosthecobacter dejongeii</name>
    <dbReference type="NCBI Taxonomy" id="48465"/>
    <lineage>
        <taxon>Bacteria</taxon>
        <taxon>Pseudomonadati</taxon>
        <taxon>Verrucomicrobiota</taxon>
        <taxon>Verrucomicrobiia</taxon>
        <taxon>Verrucomicrobiales</taxon>
        <taxon>Verrucomicrobiaceae</taxon>
        <taxon>Prosthecobacter</taxon>
    </lineage>
</organism>
<sequence>MNPFHFDIRNLPVDGKQVTGSLPASFFQLPENDLVKAETPVVYDLTFLRDDKDIIVTGSLDATFSLECGRCLQRFQQRIHLPEYQAEVPIEKETTMDLTDLVREDILLTLPNFPRCEDGNVDPRDCPAEGDFDPTDEPLVNEEPGADGGVWNALDQLK</sequence>
<dbReference type="EMBL" id="JACHIF010000013">
    <property type="protein sequence ID" value="MBB5040331.1"/>
    <property type="molecule type" value="Genomic_DNA"/>
</dbReference>
<accession>A0A7W7YQ83</accession>
<evidence type="ECO:0008006" key="4">
    <source>
        <dbReference type="Google" id="ProtNLM"/>
    </source>
</evidence>
<dbReference type="AlphaFoldDB" id="A0A7W7YQ83"/>
<protein>
    <recommendedName>
        <fullName evidence="4">DUF177 domain-containing protein</fullName>
    </recommendedName>
</protein>
<feature type="compositionally biased region" description="Acidic residues" evidence="1">
    <location>
        <begin position="128"/>
        <end position="140"/>
    </location>
</feature>
<dbReference type="RefSeq" id="WP_184212874.1">
    <property type="nucleotide sequence ID" value="NZ_JACHIF010000013.1"/>
</dbReference>
<name>A0A7W7YQ83_9BACT</name>
<feature type="region of interest" description="Disordered" evidence="1">
    <location>
        <begin position="118"/>
        <end position="154"/>
    </location>
</feature>
<evidence type="ECO:0000256" key="1">
    <source>
        <dbReference type="SAM" id="MobiDB-lite"/>
    </source>
</evidence>
<gene>
    <name evidence="2" type="ORF">HNQ64_004615</name>
</gene>